<dbReference type="Proteomes" id="UP001209540">
    <property type="component" value="Unassembled WGS sequence"/>
</dbReference>
<keyword evidence="2" id="KW-1185">Reference proteome</keyword>
<evidence type="ECO:0000313" key="2">
    <source>
        <dbReference type="Proteomes" id="UP001209540"/>
    </source>
</evidence>
<gene>
    <name evidence="1" type="ORF">BDA99DRAFT_608442</name>
</gene>
<name>A0AAD5P9H1_9FUNG</name>
<comment type="caution">
    <text evidence="1">The sequence shown here is derived from an EMBL/GenBank/DDBJ whole genome shotgun (WGS) entry which is preliminary data.</text>
</comment>
<sequence length="113" mass="13296">MYIDHHTAQYFVFDDSFDKEQCTKDHRPHETVPNTLPKPDFMPTKLVRISDMKLIRGSQVHEGYCALSYSWNQSGDSVLDQVTGKEKRIDEGKHKIIFPFEKKIRRRGKKNKT</sequence>
<reference evidence="1" key="1">
    <citation type="journal article" date="2022" name="IScience">
        <title>Evolution of zygomycete secretomes and the origins of terrestrial fungal ecologies.</title>
        <authorList>
            <person name="Chang Y."/>
            <person name="Wang Y."/>
            <person name="Mondo S."/>
            <person name="Ahrendt S."/>
            <person name="Andreopoulos W."/>
            <person name="Barry K."/>
            <person name="Beard J."/>
            <person name="Benny G.L."/>
            <person name="Blankenship S."/>
            <person name="Bonito G."/>
            <person name="Cuomo C."/>
            <person name="Desiro A."/>
            <person name="Gervers K.A."/>
            <person name="Hundley H."/>
            <person name="Kuo A."/>
            <person name="LaButti K."/>
            <person name="Lang B.F."/>
            <person name="Lipzen A."/>
            <person name="O'Donnell K."/>
            <person name="Pangilinan J."/>
            <person name="Reynolds N."/>
            <person name="Sandor L."/>
            <person name="Smith M.E."/>
            <person name="Tsang A."/>
            <person name="Grigoriev I.V."/>
            <person name="Stajich J.E."/>
            <person name="Spatafora J.W."/>
        </authorList>
    </citation>
    <scope>NUCLEOTIDE SEQUENCE</scope>
    <source>
        <strain evidence="1">RSA 2281</strain>
    </source>
</reference>
<organism evidence="1 2">
    <name type="scientific">Phascolomyces articulosus</name>
    <dbReference type="NCBI Taxonomy" id="60185"/>
    <lineage>
        <taxon>Eukaryota</taxon>
        <taxon>Fungi</taxon>
        <taxon>Fungi incertae sedis</taxon>
        <taxon>Mucoromycota</taxon>
        <taxon>Mucoromycotina</taxon>
        <taxon>Mucoromycetes</taxon>
        <taxon>Mucorales</taxon>
        <taxon>Lichtheimiaceae</taxon>
        <taxon>Phascolomyces</taxon>
    </lineage>
</organism>
<dbReference type="AlphaFoldDB" id="A0AAD5P9H1"/>
<feature type="non-terminal residue" evidence="1">
    <location>
        <position position="113"/>
    </location>
</feature>
<dbReference type="EMBL" id="JAIXMP010000033">
    <property type="protein sequence ID" value="KAI9250133.1"/>
    <property type="molecule type" value="Genomic_DNA"/>
</dbReference>
<reference evidence="1" key="2">
    <citation type="submission" date="2023-02" db="EMBL/GenBank/DDBJ databases">
        <authorList>
            <consortium name="DOE Joint Genome Institute"/>
            <person name="Mondo S.J."/>
            <person name="Chang Y."/>
            <person name="Wang Y."/>
            <person name="Ahrendt S."/>
            <person name="Andreopoulos W."/>
            <person name="Barry K."/>
            <person name="Beard J."/>
            <person name="Benny G.L."/>
            <person name="Blankenship S."/>
            <person name="Bonito G."/>
            <person name="Cuomo C."/>
            <person name="Desiro A."/>
            <person name="Gervers K.A."/>
            <person name="Hundley H."/>
            <person name="Kuo A."/>
            <person name="LaButti K."/>
            <person name="Lang B.F."/>
            <person name="Lipzen A."/>
            <person name="O'Donnell K."/>
            <person name="Pangilinan J."/>
            <person name="Reynolds N."/>
            <person name="Sandor L."/>
            <person name="Smith M.W."/>
            <person name="Tsang A."/>
            <person name="Grigoriev I.V."/>
            <person name="Stajich J.E."/>
            <person name="Spatafora J.W."/>
        </authorList>
    </citation>
    <scope>NUCLEOTIDE SEQUENCE</scope>
    <source>
        <strain evidence="1">RSA 2281</strain>
    </source>
</reference>
<evidence type="ECO:0000313" key="1">
    <source>
        <dbReference type="EMBL" id="KAI9250133.1"/>
    </source>
</evidence>
<protein>
    <submittedName>
        <fullName evidence="1">Uncharacterized protein</fullName>
    </submittedName>
</protein>
<accession>A0AAD5P9H1</accession>
<proteinExistence type="predicted"/>